<protein>
    <submittedName>
        <fullName evidence="1">Uncharacterized protein</fullName>
    </submittedName>
</protein>
<dbReference type="EMBL" id="CABPSX010000010">
    <property type="protein sequence ID" value="VVG73262.1"/>
    <property type="molecule type" value="Genomic_DNA"/>
</dbReference>
<sequence>MRRMPPGVAVGAAGVAASVLAARVDSADWVRLEDPAGLELALA</sequence>
<accession>A0A5E5P9R0</accession>
<proteinExistence type="predicted"/>
<dbReference type="Proteomes" id="UP000364291">
    <property type="component" value="Unassembled WGS sequence"/>
</dbReference>
<dbReference type="AlphaFoldDB" id="A0A5E5P9R0"/>
<evidence type="ECO:0000313" key="1">
    <source>
        <dbReference type="EMBL" id="VVG73262.1"/>
    </source>
</evidence>
<evidence type="ECO:0000313" key="2">
    <source>
        <dbReference type="Proteomes" id="UP000364291"/>
    </source>
</evidence>
<reference evidence="1 2" key="1">
    <citation type="submission" date="2019-08" db="EMBL/GenBank/DDBJ databases">
        <authorList>
            <person name="Peeters C."/>
        </authorList>
    </citation>
    <scope>NUCLEOTIDE SEQUENCE [LARGE SCALE GENOMIC DNA]</scope>
    <source>
        <strain evidence="1 2">LMG 18089</strain>
    </source>
</reference>
<name>A0A5E5P9R0_9BURK</name>
<gene>
    <name evidence="1" type="ORF">PAP18089_04265</name>
</gene>
<organism evidence="1 2">
    <name type="scientific">Pandoraea apista</name>
    <dbReference type="NCBI Taxonomy" id="93218"/>
    <lineage>
        <taxon>Bacteria</taxon>
        <taxon>Pseudomonadati</taxon>
        <taxon>Pseudomonadota</taxon>
        <taxon>Betaproteobacteria</taxon>
        <taxon>Burkholderiales</taxon>
        <taxon>Burkholderiaceae</taxon>
        <taxon>Pandoraea</taxon>
    </lineage>
</organism>